<sequence length="402" mass="44576">MVLPSCCRGDDDLGSVTDRTGRVQGRTVTASFRGLRGRHNTSDLPSTPTPFDAGFHYDTGAPGSRLPLSLHLPHTLVPYDVYGSSHPPSNPPPAMYDPYLHAATVHSHIPYRSSVQEPLNEFSVPPNSSYNTHDYTTTDYCDLSSEPFIGRDSGDMGLEGDSGLDEEPDRVRSLHIVGDGDERVHDDGDDAGAEEQHVPLAPVVLGSSSGGRPCQGKRKGLTEVSCREGYSIFWGLLGVLQRLPICKGTWVRPHALILRSWLGAGHYLRQFGWHQCILAHPIHPIEAPRPTNNIMYVVRNIFVEALWIEAPSHLLTKNWTSVSAIPPSACTGNYMQWLLPRSHPRIQNPMNIPCGFHVPVDPPMPTSTLIDLIAREVHRDDAGKEEKFYRLADLLKSYYHFS</sequence>
<gene>
    <name evidence="1" type="ORF">M9H77_18226</name>
</gene>
<reference evidence="2" key="1">
    <citation type="journal article" date="2023" name="Nat. Plants">
        <title>Single-cell RNA sequencing provides a high-resolution roadmap for understanding the multicellular compartmentation of specialized metabolism.</title>
        <authorList>
            <person name="Sun S."/>
            <person name="Shen X."/>
            <person name="Li Y."/>
            <person name="Li Y."/>
            <person name="Wang S."/>
            <person name="Li R."/>
            <person name="Zhang H."/>
            <person name="Shen G."/>
            <person name="Guo B."/>
            <person name="Wei J."/>
            <person name="Xu J."/>
            <person name="St-Pierre B."/>
            <person name="Chen S."/>
            <person name="Sun C."/>
        </authorList>
    </citation>
    <scope>NUCLEOTIDE SEQUENCE [LARGE SCALE GENOMIC DNA]</scope>
</reference>
<accession>A0ACC0B6V0</accession>
<protein>
    <submittedName>
        <fullName evidence="1">Uncharacterized protein</fullName>
    </submittedName>
</protein>
<proteinExistence type="predicted"/>
<organism evidence="1 2">
    <name type="scientific">Catharanthus roseus</name>
    <name type="common">Madagascar periwinkle</name>
    <name type="synonym">Vinca rosea</name>
    <dbReference type="NCBI Taxonomy" id="4058"/>
    <lineage>
        <taxon>Eukaryota</taxon>
        <taxon>Viridiplantae</taxon>
        <taxon>Streptophyta</taxon>
        <taxon>Embryophyta</taxon>
        <taxon>Tracheophyta</taxon>
        <taxon>Spermatophyta</taxon>
        <taxon>Magnoliopsida</taxon>
        <taxon>eudicotyledons</taxon>
        <taxon>Gunneridae</taxon>
        <taxon>Pentapetalae</taxon>
        <taxon>asterids</taxon>
        <taxon>lamiids</taxon>
        <taxon>Gentianales</taxon>
        <taxon>Apocynaceae</taxon>
        <taxon>Rauvolfioideae</taxon>
        <taxon>Vinceae</taxon>
        <taxon>Catharanthinae</taxon>
        <taxon>Catharanthus</taxon>
    </lineage>
</organism>
<keyword evidence="2" id="KW-1185">Reference proteome</keyword>
<dbReference type="Proteomes" id="UP001060085">
    <property type="component" value="Linkage Group LG04"/>
</dbReference>
<evidence type="ECO:0000313" key="2">
    <source>
        <dbReference type="Proteomes" id="UP001060085"/>
    </source>
</evidence>
<comment type="caution">
    <text evidence="1">The sequence shown here is derived from an EMBL/GenBank/DDBJ whole genome shotgun (WGS) entry which is preliminary data.</text>
</comment>
<dbReference type="EMBL" id="CM044704">
    <property type="protein sequence ID" value="KAI5668373.1"/>
    <property type="molecule type" value="Genomic_DNA"/>
</dbReference>
<evidence type="ECO:0000313" key="1">
    <source>
        <dbReference type="EMBL" id="KAI5668373.1"/>
    </source>
</evidence>
<name>A0ACC0B6V0_CATRO</name>